<dbReference type="CDD" id="cd06530">
    <property type="entry name" value="S26_SPase_I"/>
    <property type="match status" value="1"/>
</dbReference>
<dbReference type="EMBL" id="KV784357">
    <property type="protein sequence ID" value="OEU17796.1"/>
    <property type="molecule type" value="Genomic_DNA"/>
</dbReference>
<dbReference type="AlphaFoldDB" id="A0A1E7FHZ6"/>
<keyword evidence="2 8" id="KW-0999">Mitochondrion inner membrane</keyword>
<dbReference type="OrthoDB" id="308440at2759"/>
<evidence type="ECO:0000313" key="12">
    <source>
        <dbReference type="EMBL" id="OEU17796.1"/>
    </source>
</evidence>
<evidence type="ECO:0000313" key="13">
    <source>
        <dbReference type="Proteomes" id="UP000095751"/>
    </source>
</evidence>
<keyword evidence="13" id="KW-1185">Reference proteome</keyword>
<keyword evidence="9" id="KW-0175">Coiled coil</keyword>
<dbReference type="InParanoid" id="A0A1E7FHZ6"/>
<dbReference type="InterPro" id="IPR000223">
    <property type="entry name" value="Pept_S26A_signal_pept_1"/>
</dbReference>
<dbReference type="KEGG" id="fcy:FRACYDRAFT_238221"/>
<evidence type="ECO:0000256" key="4">
    <source>
        <dbReference type="ARBA" id="ARBA00023128"/>
    </source>
</evidence>
<feature type="region of interest" description="Disordered" evidence="10">
    <location>
        <begin position="197"/>
        <end position="244"/>
    </location>
</feature>
<dbReference type="GO" id="GO:0042720">
    <property type="term" value="C:mitochondrial inner membrane peptidase complex"/>
    <property type="evidence" value="ECO:0007669"/>
    <property type="project" value="TreeGrafter"/>
</dbReference>
<dbReference type="InterPro" id="IPR036286">
    <property type="entry name" value="LexA/Signal_pep-like_sf"/>
</dbReference>
<keyword evidence="3 8" id="KW-0378">Hydrolase</keyword>
<comment type="subcellular location">
    <subcellularLocation>
        <location evidence="1 8">Mitochondrion inner membrane</location>
    </subcellularLocation>
</comment>
<feature type="region of interest" description="Disordered" evidence="10">
    <location>
        <begin position="519"/>
        <end position="548"/>
    </location>
</feature>
<feature type="compositionally biased region" description="Basic and acidic residues" evidence="10">
    <location>
        <begin position="197"/>
        <end position="220"/>
    </location>
</feature>
<dbReference type="InterPro" id="IPR019533">
    <property type="entry name" value="Peptidase_S26"/>
</dbReference>
<dbReference type="PRINTS" id="PR00727">
    <property type="entry name" value="LEADERPTASE"/>
</dbReference>
<feature type="active site" evidence="7">
    <location>
        <position position="143"/>
    </location>
</feature>
<evidence type="ECO:0000256" key="8">
    <source>
        <dbReference type="RuleBase" id="RU362041"/>
    </source>
</evidence>
<name>A0A1E7FHZ6_9STRA</name>
<accession>A0A1E7FHZ6</accession>
<evidence type="ECO:0000256" key="7">
    <source>
        <dbReference type="PIRSR" id="PIRSR600223-1"/>
    </source>
</evidence>
<dbReference type="PANTHER" id="PTHR12383">
    <property type="entry name" value="PROTEASE FAMILY S26 MITOCHONDRIAL INNER MEMBRANE PROTEASE-RELATED"/>
    <property type="match status" value="1"/>
</dbReference>
<dbReference type="PANTHER" id="PTHR12383:SF16">
    <property type="entry name" value="MITOCHONDRIAL INNER MEMBRANE PROTEASE SUBUNIT 1"/>
    <property type="match status" value="1"/>
</dbReference>
<feature type="compositionally biased region" description="Low complexity" evidence="10">
    <location>
        <begin position="526"/>
        <end position="539"/>
    </location>
</feature>
<dbReference type="SUPFAM" id="SSF51306">
    <property type="entry name" value="LexA/Signal peptidase"/>
    <property type="match status" value="1"/>
</dbReference>
<dbReference type="Gene3D" id="2.10.109.10">
    <property type="entry name" value="Umud Fragment, subunit A"/>
    <property type="match status" value="1"/>
</dbReference>
<gene>
    <name evidence="12" type="ORF">FRACYDRAFT_238221</name>
</gene>
<feature type="coiled-coil region" evidence="9">
    <location>
        <begin position="390"/>
        <end position="417"/>
    </location>
</feature>
<evidence type="ECO:0000256" key="6">
    <source>
        <dbReference type="ARBA" id="ARBA00038445"/>
    </source>
</evidence>
<dbReference type="InterPro" id="IPR052064">
    <property type="entry name" value="Mito_IMP1_subunit"/>
</dbReference>
<evidence type="ECO:0000256" key="1">
    <source>
        <dbReference type="ARBA" id="ARBA00004273"/>
    </source>
</evidence>
<dbReference type="EC" id="3.4.21.-" evidence="8"/>
<sequence length="548" mass="62134">MAISMSISMMTIRNGCCTLAGQAHQHRQWQRQSGIIIPRMMTFPRQAVVTKSSNNNTMLIRSLSQQLPSSSSSIASASAVALQSKEITTAIHHDDGGGTNGDGKSSSFFSYFGSLIQRIAYSMGIVYVVTEYGIEWTVCEGPSMMPTIKSRGEVILMDRFTPKLFGLGYGGGGGDTILERKSFALQCQKEHVNKLKQEKIARKKEKTEQFKRKGKNEQRQYNRHNNNSNNTHYQKQQHEEEEPTQLIVHSNPNTTLEEEKQSVYIPTKNNSNSDIKSNNYSDGIIRCRSTKNDNNANVEKLKRVVFDEEDDDEEKEEEIEIDETWFETRIPVNTLPSDNAWNRFWNQITTGISTGDVVVLQHPDRIGTVCKRVMGLPGDIVTKPSSQLGADRLELLLNNSNDTNNQDQQQQRRLKRKIRRRILSSGIEVPDGHIWVEGDNPWNSSDSRNYGAIPASLIMGRVLCRLWPLRGNAMMERGDRPIHHDGSDDPRASLTFSGSIIFPVGWEDQRIIREYVEPAPKMTAHQQQQRRLSNRNNSNIDPICEDNL</sequence>
<evidence type="ECO:0000256" key="3">
    <source>
        <dbReference type="ARBA" id="ARBA00022801"/>
    </source>
</evidence>
<comment type="similarity">
    <text evidence="6">Belongs to the peptidase S26 family. IMP1 subfamily.</text>
</comment>
<dbReference type="Pfam" id="PF10502">
    <property type="entry name" value="Peptidase_S26"/>
    <property type="match status" value="1"/>
</dbReference>
<evidence type="ECO:0000256" key="10">
    <source>
        <dbReference type="SAM" id="MobiDB-lite"/>
    </source>
</evidence>
<evidence type="ECO:0000259" key="11">
    <source>
        <dbReference type="Pfam" id="PF10502"/>
    </source>
</evidence>
<organism evidence="12 13">
    <name type="scientific">Fragilariopsis cylindrus CCMP1102</name>
    <dbReference type="NCBI Taxonomy" id="635003"/>
    <lineage>
        <taxon>Eukaryota</taxon>
        <taxon>Sar</taxon>
        <taxon>Stramenopiles</taxon>
        <taxon>Ochrophyta</taxon>
        <taxon>Bacillariophyta</taxon>
        <taxon>Bacillariophyceae</taxon>
        <taxon>Bacillariophycidae</taxon>
        <taxon>Bacillariales</taxon>
        <taxon>Bacillariaceae</taxon>
        <taxon>Fragilariopsis</taxon>
    </lineage>
</organism>
<reference evidence="12 13" key="1">
    <citation type="submission" date="2016-09" db="EMBL/GenBank/DDBJ databases">
        <title>Extensive genetic diversity and differential bi-allelic expression allows diatom success in the polar Southern Ocean.</title>
        <authorList>
            <consortium name="DOE Joint Genome Institute"/>
            <person name="Mock T."/>
            <person name="Otillar R.P."/>
            <person name="Strauss J."/>
            <person name="Dupont C."/>
            <person name="Frickenhaus S."/>
            <person name="Maumus F."/>
            <person name="Mcmullan M."/>
            <person name="Sanges R."/>
            <person name="Schmutz J."/>
            <person name="Toseland A."/>
            <person name="Valas R."/>
            <person name="Veluchamy A."/>
            <person name="Ward B.J."/>
            <person name="Allen A."/>
            <person name="Barry K."/>
            <person name="Falciatore A."/>
            <person name="Ferrante M."/>
            <person name="Fortunato A.E."/>
            <person name="Gloeckner G."/>
            <person name="Gruber A."/>
            <person name="Hipkin R."/>
            <person name="Janech M."/>
            <person name="Kroth P."/>
            <person name="Leese F."/>
            <person name="Lindquist E."/>
            <person name="Lyon B.R."/>
            <person name="Martin J."/>
            <person name="Mayer C."/>
            <person name="Parker M."/>
            <person name="Quesneville H."/>
            <person name="Raymond J."/>
            <person name="Uhlig C."/>
            <person name="Valentin K.U."/>
            <person name="Worden A.Z."/>
            <person name="Armbrust E.V."/>
            <person name="Bowler C."/>
            <person name="Green B."/>
            <person name="Moulton V."/>
            <person name="Van Oosterhout C."/>
            <person name="Grigoriev I."/>
        </authorList>
    </citation>
    <scope>NUCLEOTIDE SEQUENCE [LARGE SCALE GENOMIC DNA]</scope>
    <source>
        <strain evidence="12 13">CCMP1102</strain>
    </source>
</reference>
<evidence type="ECO:0000256" key="5">
    <source>
        <dbReference type="ARBA" id="ARBA00023136"/>
    </source>
</evidence>
<proteinExistence type="inferred from homology"/>
<keyword evidence="8" id="KW-0645">Protease</keyword>
<keyword evidence="4 8" id="KW-0496">Mitochondrion</keyword>
<feature type="active site" evidence="7">
    <location>
        <position position="371"/>
    </location>
</feature>
<dbReference type="GO" id="GO:0006627">
    <property type="term" value="P:protein processing involved in protein targeting to mitochondrion"/>
    <property type="evidence" value="ECO:0007669"/>
    <property type="project" value="TreeGrafter"/>
</dbReference>
<keyword evidence="5" id="KW-0472">Membrane</keyword>
<evidence type="ECO:0000256" key="2">
    <source>
        <dbReference type="ARBA" id="ARBA00022792"/>
    </source>
</evidence>
<dbReference type="GO" id="GO:0004252">
    <property type="term" value="F:serine-type endopeptidase activity"/>
    <property type="evidence" value="ECO:0007669"/>
    <property type="project" value="InterPro"/>
</dbReference>
<dbReference type="NCBIfam" id="TIGR02227">
    <property type="entry name" value="sigpep_I_bact"/>
    <property type="match status" value="1"/>
</dbReference>
<feature type="domain" description="Peptidase S26" evidence="11">
    <location>
        <begin position="344"/>
        <end position="467"/>
    </location>
</feature>
<dbReference type="Proteomes" id="UP000095751">
    <property type="component" value="Unassembled WGS sequence"/>
</dbReference>
<dbReference type="GO" id="GO:0006465">
    <property type="term" value="P:signal peptide processing"/>
    <property type="evidence" value="ECO:0007669"/>
    <property type="project" value="InterPro"/>
</dbReference>
<protein>
    <recommendedName>
        <fullName evidence="8">Mitochondrial inner membrane protease subunit</fullName>
        <ecNumber evidence="8">3.4.21.-</ecNumber>
    </recommendedName>
</protein>
<evidence type="ECO:0000256" key="9">
    <source>
        <dbReference type="SAM" id="Coils"/>
    </source>
</evidence>